<evidence type="ECO:0000313" key="3">
    <source>
        <dbReference type="Proteomes" id="UP000295341"/>
    </source>
</evidence>
<proteinExistence type="predicted"/>
<dbReference type="Proteomes" id="UP000295341">
    <property type="component" value="Unassembled WGS sequence"/>
</dbReference>
<dbReference type="AlphaFoldDB" id="A0A4R7NWT3"/>
<feature type="chain" id="PRO_5030099485" description="Ig-like domain-containing protein" evidence="1">
    <location>
        <begin position="41"/>
        <end position="173"/>
    </location>
</feature>
<evidence type="ECO:0000313" key="2">
    <source>
        <dbReference type="EMBL" id="TDU25597.1"/>
    </source>
</evidence>
<keyword evidence="3" id="KW-1185">Reference proteome</keyword>
<protein>
    <recommendedName>
        <fullName evidence="4">Ig-like domain-containing protein</fullName>
    </recommendedName>
</protein>
<dbReference type="EMBL" id="SOBT01000011">
    <property type="protein sequence ID" value="TDU25597.1"/>
    <property type="molecule type" value="Genomic_DNA"/>
</dbReference>
<evidence type="ECO:0000256" key="1">
    <source>
        <dbReference type="SAM" id="SignalP"/>
    </source>
</evidence>
<reference evidence="2 3" key="1">
    <citation type="submission" date="2019-03" db="EMBL/GenBank/DDBJ databases">
        <title>Genomic Encyclopedia of Type Strains, Phase IV (KMG-IV): sequencing the most valuable type-strain genomes for metagenomic binning, comparative biology and taxonomic classification.</title>
        <authorList>
            <person name="Goeker M."/>
        </authorList>
    </citation>
    <scope>NUCLEOTIDE SEQUENCE [LARGE SCALE GENOMIC DNA]</scope>
    <source>
        <strain evidence="2 3">DSM 26377</strain>
    </source>
</reference>
<sequence>MYFSLRSMQFLRATRPPSRRLHLQLTAAGCAALSLLMAPAATSSDEASRDPDALEFAIEGVGKGTFDEAVLAEAPAQSQKGAGHLCVTLAGGSRSNPPALLKWVGSNSAGAALATRPDATLRVPAARKDLEPGTYHLSGVTVRKFTQKSDRDLTHPRLAGVEVKCETITGPSA</sequence>
<comment type="caution">
    <text evidence="2">The sequence shown here is derived from an EMBL/GenBank/DDBJ whole genome shotgun (WGS) entry which is preliminary data.</text>
</comment>
<gene>
    <name evidence="2" type="ORF">DFR24_4037</name>
</gene>
<feature type="signal peptide" evidence="1">
    <location>
        <begin position="1"/>
        <end position="40"/>
    </location>
</feature>
<accession>A0A4R7NWT3</accession>
<dbReference type="RefSeq" id="WP_133883208.1">
    <property type="nucleotide sequence ID" value="NZ_MWIN01000008.1"/>
</dbReference>
<evidence type="ECO:0008006" key="4">
    <source>
        <dbReference type="Google" id="ProtNLM"/>
    </source>
</evidence>
<name>A0A4R7NWT3_9GAMM</name>
<keyword evidence="1" id="KW-0732">Signal</keyword>
<organism evidence="2 3">
    <name type="scientific">Panacagrimonas perspica</name>
    <dbReference type="NCBI Taxonomy" id="381431"/>
    <lineage>
        <taxon>Bacteria</taxon>
        <taxon>Pseudomonadati</taxon>
        <taxon>Pseudomonadota</taxon>
        <taxon>Gammaproteobacteria</taxon>
        <taxon>Nevskiales</taxon>
        <taxon>Nevskiaceae</taxon>
        <taxon>Panacagrimonas</taxon>
    </lineage>
</organism>